<evidence type="ECO:0000256" key="3">
    <source>
        <dbReference type="ARBA" id="ARBA00022692"/>
    </source>
</evidence>
<comment type="subcellular location">
    <subcellularLocation>
        <location evidence="1">Membrane</location>
    </subcellularLocation>
</comment>
<reference evidence="7" key="1">
    <citation type="submission" date="2022-11" db="EMBL/GenBank/DDBJ databases">
        <title>Methylomonas rapida sp. nov., Carotenoid-Producing Obligate Methanotrophs with High Growth Characteristics and Biotechnological Potential.</title>
        <authorList>
            <person name="Tikhonova E.N."/>
            <person name="Suleimanov R.Z."/>
            <person name="Miroshnikov K."/>
            <person name="Oshkin I.Y."/>
            <person name="Belova S.E."/>
            <person name="Danilova O.V."/>
            <person name="Ashikhmin A."/>
            <person name="Konopkin A."/>
            <person name="But S.Y."/>
            <person name="Khmelenina V.N."/>
            <person name="Kuznetsov N."/>
            <person name="Pimenov N.V."/>
            <person name="Dedysh S.N."/>
        </authorList>
    </citation>
    <scope>NUCLEOTIDE SEQUENCE</scope>
    <source>
        <strain evidence="7">MP1</strain>
    </source>
</reference>
<sequence>MNENTLTEAPSSDIFSSTFLLGNVGAPFILGMAVGYFAKKMLKLALFVGGGLVVMLFAAEYYGVITVNGLALEQAADYATGAAKASGNYLIDRLSLFASRGLGGIAGFYVGFKLG</sequence>
<evidence type="ECO:0000313" key="8">
    <source>
        <dbReference type="Proteomes" id="UP001162780"/>
    </source>
</evidence>
<evidence type="ECO:0000256" key="2">
    <source>
        <dbReference type="ARBA" id="ARBA00009160"/>
    </source>
</evidence>
<dbReference type="Proteomes" id="UP001162780">
    <property type="component" value="Chromosome"/>
</dbReference>
<organism evidence="7 8">
    <name type="scientific">Methylomonas rapida</name>
    <dbReference type="NCBI Taxonomy" id="2963939"/>
    <lineage>
        <taxon>Bacteria</taxon>
        <taxon>Pseudomonadati</taxon>
        <taxon>Pseudomonadota</taxon>
        <taxon>Gammaproteobacteria</taxon>
        <taxon>Methylococcales</taxon>
        <taxon>Methylococcaceae</taxon>
        <taxon>Methylomonas</taxon>
    </lineage>
</organism>
<evidence type="ECO:0000256" key="4">
    <source>
        <dbReference type="ARBA" id="ARBA00022989"/>
    </source>
</evidence>
<keyword evidence="8" id="KW-1185">Reference proteome</keyword>
<feature type="transmembrane region" description="Helical" evidence="6">
    <location>
        <begin position="44"/>
        <end position="64"/>
    </location>
</feature>
<dbReference type="EMBL" id="CP113517">
    <property type="protein sequence ID" value="WAR47025.1"/>
    <property type="molecule type" value="Genomic_DNA"/>
</dbReference>
<accession>A0ABY7GRB2</accession>
<evidence type="ECO:0008006" key="9">
    <source>
        <dbReference type="Google" id="ProtNLM"/>
    </source>
</evidence>
<proteinExistence type="inferred from homology"/>
<evidence type="ECO:0000256" key="6">
    <source>
        <dbReference type="SAM" id="Phobius"/>
    </source>
</evidence>
<feature type="transmembrane region" description="Helical" evidence="6">
    <location>
        <begin position="14"/>
        <end position="37"/>
    </location>
</feature>
<gene>
    <name evidence="7" type="ORF">NM686_008190</name>
</gene>
<evidence type="ECO:0000313" key="7">
    <source>
        <dbReference type="EMBL" id="WAR47025.1"/>
    </source>
</evidence>
<keyword evidence="5 6" id="KW-0472">Membrane</keyword>
<keyword evidence="3 6" id="KW-0812">Transmembrane</keyword>
<name>A0ABY7GRB2_9GAMM</name>
<keyword evidence="4 6" id="KW-1133">Transmembrane helix</keyword>
<protein>
    <recommendedName>
        <fullName evidence="9">FUN14 family protein</fullName>
    </recommendedName>
</protein>
<comment type="similarity">
    <text evidence="2">Belongs to the FUN14 family.</text>
</comment>
<evidence type="ECO:0000256" key="1">
    <source>
        <dbReference type="ARBA" id="ARBA00004370"/>
    </source>
</evidence>
<dbReference type="Pfam" id="PF04930">
    <property type="entry name" value="FUN14"/>
    <property type="match status" value="1"/>
</dbReference>
<evidence type="ECO:0000256" key="5">
    <source>
        <dbReference type="ARBA" id="ARBA00023136"/>
    </source>
</evidence>
<dbReference type="InterPro" id="IPR007014">
    <property type="entry name" value="FUN14"/>
</dbReference>